<feature type="region of interest" description="Disordered" evidence="1">
    <location>
        <begin position="247"/>
        <end position="272"/>
    </location>
</feature>
<dbReference type="EMBL" id="GL433850">
    <property type="protein sequence ID" value="EFN53670.1"/>
    <property type="molecule type" value="Genomic_DNA"/>
</dbReference>
<organism evidence="3">
    <name type="scientific">Chlorella variabilis</name>
    <name type="common">Green alga</name>
    <dbReference type="NCBI Taxonomy" id="554065"/>
    <lineage>
        <taxon>Eukaryota</taxon>
        <taxon>Viridiplantae</taxon>
        <taxon>Chlorophyta</taxon>
        <taxon>core chlorophytes</taxon>
        <taxon>Trebouxiophyceae</taxon>
        <taxon>Chlorellales</taxon>
        <taxon>Chlorellaceae</taxon>
        <taxon>Chlorella clade</taxon>
        <taxon>Chlorella</taxon>
    </lineage>
</organism>
<gene>
    <name evidence="2" type="ORF">CHLNCDRAFT_58452</name>
</gene>
<dbReference type="KEGG" id="cvr:CHLNCDRAFT_58452"/>
<dbReference type="GeneID" id="17353099"/>
<dbReference type="Proteomes" id="UP000008141">
    <property type="component" value="Unassembled WGS sequence"/>
</dbReference>
<keyword evidence="3" id="KW-1185">Reference proteome</keyword>
<dbReference type="OrthoDB" id="10576109at2759"/>
<proteinExistence type="predicted"/>
<name>E1ZKD0_CHLVA</name>
<protein>
    <submittedName>
        <fullName evidence="2">Expressed protein</fullName>
    </submittedName>
</protein>
<evidence type="ECO:0000256" key="1">
    <source>
        <dbReference type="SAM" id="MobiDB-lite"/>
    </source>
</evidence>
<accession>E1ZKD0</accession>
<evidence type="ECO:0000313" key="2">
    <source>
        <dbReference type="EMBL" id="EFN53670.1"/>
    </source>
</evidence>
<evidence type="ECO:0000313" key="3">
    <source>
        <dbReference type="Proteomes" id="UP000008141"/>
    </source>
</evidence>
<dbReference type="InParanoid" id="E1ZKD0"/>
<dbReference type="AlphaFoldDB" id="E1ZKD0"/>
<sequence length="316" mass="35264">MALQVFQHGMAVPQRGLAAGSPRRVPVPLHDSCALVAYRRPPACRGLCCRAAAAQHKLPSAWVAQCLERAQRSVVTIEGKHYIPLAEAQCWFEAGAHEAEEEQHAKMDAVMAERGRMQGAMAHLAEESQREHNEHEQAMHRLLDYALALEQEVERSRAVLGEAAHEAAHAAEERLTAQYQQLLLDYEHEHEAEQEAVMASMRGQVEHLKTALHAAHEAKKQWRERALQVEQQFVQLRGLIESSLQQASDSAFRRQQARERQPPAPAHPSPRIRSCDEVAPADADVAVQAHPRLTSAVEAGPHKLGVKSKKHLRELI</sequence>
<reference evidence="2 3" key="1">
    <citation type="journal article" date="2010" name="Plant Cell">
        <title>The Chlorella variabilis NC64A genome reveals adaptation to photosymbiosis, coevolution with viruses, and cryptic sex.</title>
        <authorList>
            <person name="Blanc G."/>
            <person name="Duncan G."/>
            <person name="Agarkova I."/>
            <person name="Borodovsky M."/>
            <person name="Gurnon J."/>
            <person name="Kuo A."/>
            <person name="Lindquist E."/>
            <person name="Lucas S."/>
            <person name="Pangilinan J."/>
            <person name="Polle J."/>
            <person name="Salamov A."/>
            <person name="Terry A."/>
            <person name="Yamada T."/>
            <person name="Dunigan D.D."/>
            <person name="Grigoriev I.V."/>
            <person name="Claverie J.M."/>
            <person name="Van Etten J.L."/>
        </authorList>
    </citation>
    <scope>NUCLEOTIDE SEQUENCE [LARGE SCALE GENOMIC DNA]</scope>
    <source>
        <strain evidence="2 3">NC64A</strain>
    </source>
</reference>
<dbReference type="RefSeq" id="XP_005845772.1">
    <property type="nucleotide sequence ID" value="XM_005845710.1"/>
</dbReference>